<comment type="caution">
    <text evidence="2">The sequence shown here is derived from an EMBL/GenBank/DDBJ whole genome shotgun (WGS) entry which is preliminary data.</text>
</comment>
<dbReference type="Pfam" id="PF06798">
    <property type="entry name" value="PrkA"/>
    <property type="match status" value="1"/>
</dbReference>
<accession>A0A3D8P4I2</accession>
<dbReference type="Gene3D" id="3.40.50.300">
    <property type="entry name" value="P-loop containing nucleotide triphosphate hydrolases"/>
    <property type="match status" value="1"/>
</dbReference>
<dbReference type="Proteomes" id="UP000256329">
    <property type="component" value="Unassembled WGS sequence"/>
</dbReference>
<dbReference type="SUPFAM" id="SSF52540">
    <property type="entry name" value="P-loop containing nucleoside triphosphate hydrolases"/>
    <property type="match status" value="1"/>
</dbReference>
<dbReference type="OrthoDB" id="9761914at2"/>
<dbReference type="RefSeq" id="WP_115792265.1">
    <property type="nucleotide sequence ID" value="NZ_QSLN01000003.1"/>
</dbReference>
<evidence type="ECO:0000313" key="3">
    <source>
        <dbReference type="Proteomes" id="UP000256329"/>
    </source>
</evidence>
<protein>
    <submittedName>
        <fullName evidence="2">Protein prkA</fullName>
    </submittedName>
</protein>
<reference evidence="2 3" key="1">
    <citation type="submission" date="2018-08" db="EMBL/GenBank/DDBJ databases">
        <title>Form III RuBisCO-mediated autotrophy in Thermodesulfobium bacteria.</title>
        <authorList>
            <person name="Toshchakov S.V."/>
            <person name="Kublanov I.V."/>
            <person name="Frolov E."/>
            <person name="Bonch-Osmolovskaya E.A."/>
            <person name="Tourova T.P."/>
            <person name="Chernych N.A."/>
            <person name="Lebedinsky A.V."/>
        </authorList>
    </citation>
    <scope>NUCLEOTIDE SEQUENCE [LARGE SCALE GENOMIC DNA]</scope>
    <source>
        <strain evidence="2 3">SR</strain>
    </source>
</reference>
<dbReference type="PANTHER" id="PTHR30267:SF2">
    <property type="entry name" value="PROTEIN PRKA"/>
    <property type="match status" value="1"/>
</dbReference>
<feature type="domain" description="PrkA AAA" evidence="1">
    <location>
        <begin position="21"/>
        <end position="371"/>
    </location>
</feature>
<dbReference type="SMART" id="SM00763">
    <property type="entry name" value="AAA_PrkA"/>
    <property type="match status" value="1"/>
</dbReference>
<dbReference type="PIRSF" id="PIRSF000549">
    <property type="entry name" value="Ser_prot_kin"/>
    <property type="match status" value="1"/>
</dbReference>
<name>A0A3D8P4I2_9THEO</name>
<dbReference type="InterPro" id="IPR013153">
    <property type="entry name" value="Prk_AAA"/>
</dbReference>
<dbReference type="GO" id="GO:0004672">
    <property type="term" value="F:protein kinase activity"/>
    <property type="evidence" value="ECO:0007669"/>
    <property type="project" value="InterPro"/>
</dbReference>
<dbReference type="PANTHER" id="PTHR30267">
    <property type="entry name" value="PROTEIN KINASE PRKA"/>
    <property type="match status" value="1"/>
</dbReference>
<evidence type="ECO:0000313" key="2">
    <source>
        <dbReference type="EMBL" id="RDV84045.1"/>
    </source>
</evidence>
<dbReference type="InterPro" id="IPR027417">
    <property type="entry name" value="P-loop_NTPase"/>
</dbReference>
<sequence>MGFWQRLQEYRDREAGLRWEGTFRDYLELVRRKPWICQLAHSRIYRMILSAGVEEVNGRRRYSFFTRELFGLEEVIEKLVEEYLRPAAEGLEVRKRILLLVGPVGGGKSTLVNLLKRGLEEYSRTEEGAVYAIKGCPMHEEPLHLIPPPLRPEFEREFGVRIEGDLCPLCRLRLETEFGGRIEEVPVERIFFSEKKRVGIGTFAPSDPKSQDIAELTGSIDFSTITHYGAESDPRAYCFDGELNVANRGIMEFMEMLKCDERFLWNLIFLAQEGNFKAGRFALIYADEMIIGHSNETEYKAFVANRRNEALLSRMIVLRVPYNLRVSEEIKIYEKLLRQSQFGGVHLAPHALRVAAMFSVLSRLKESHRQGVDLVKKMRLYDGEEVEGFTPADVEELRAEHPDEGMSGVDPRYVINRLCVALAASEGECLTALEVLRSLKEGLDQHPSITPEERERILSLISLVRREYDELVKRDVQRALLASFESAAQALFERYVDNLRAYCQGIKRRDLLSGEEISPEEDFMRSLELQIGIGETAKRSFREEIFFRLSAYARQGKSFSYRDHEGLREAVEKKLLADLREMLRLTLSSSEQGRLEEVKERLIRLYGYCPHCAREAIRYVGSNLCT</sequence>
<organism evidence="2 3">
    <name type="scientific">Ammonifex thiophilus</name>
    <dbReference type="NCBI Taxonomy" id="444093"/>
    <lineage>
        <taxon>Bacteria</taxon>
        <taxon>Bacillati</taxon>
        <taxon>Bacillota</taxon>
        <taxon>Clostridia</taxon>
        <taxon>Thermoanaerobacterales</taxon>
        <taxon>Thermoanaerobacteraceae</taxon>
        <taxon>Ammonifex</taxon>
    </lineage>
</organism>
<dbReference type="EMBL" id="QSLN01000003">
    <property type="protein sequence ID" value="RDV84045.1"/>
    <property type="molecule type" value="Genomic_DNA"/>
</dbReference>
<gene>
    <name evidence="2" type="ORF">DXX99_04235</name>
</gene>
<keyword evidence="3" id="KW-1185">Reference proteome</keyword>
<dbReference type="AlphaFoldDB" id="A0A3D8P4I2"/>
<proteinExistence type="predicted"/>
<dbReference type="Pfam" id="PF08298">
    <property type="entry name" value="AAA_PrkA"/>
    <property type="match status" value="1"/>
</dbReference>
<evidence type="ECO:0000259" key="1">
    <source>
        <dbReference type="SMART" id="SM00763"/>
    </source>
</evidence>
<dbReference type="InterPro" id="IPR016230">
    <property type="entry name" value="PrkA/YeaG"/>
</dbReference>
<dbReference type="InterPro" id="IPR010650">
    <property type="entry name" value="PrkA_C"/>
</dbReference>